<evidence type="ECO:0000313" key="2">
    <source>
        <dbReference type="Proteomes" id="UP001217945"/>
    </source>
</evidence>
<dbReference type="EMBL" id="JAQTKT010000002">
    <property type="protein sequence ID" value="MDD1383388.1"/>
    <property type="molecule type" value="Genomic_DNA"/>
</dbReference>
<dbReference type="AlphaFoldDB" id="A0AAW6JK69"/>
<name>A0AAW6JK69_LIMRT</name>
<organism evidence="1 2">
    <name type="scientific">Limosilactobacillus reuteri</name>
    <name type="common">Lactobacillus reuteri</name>
    <dbReference type="NCBI Taxonomy" id="1598"/>
    <lineage>
        <taxon>Bacteria</taxon>
        <taxon>Bacillati</taxon>
        <taxon>Bacillota</taxon>
        <taxon>Bacilli</taxon>
        <taxon>Lactobacillales</taxon>
        <taxon>Lactobacillaceae</taxon>
        <taxon>Limosilactobacillus</taxon>
    </lineage>
</organism>
<dbReference type="Gene3D" id="3.40.91.50">
    <property type="match status" value="1"/>
</dbReference>
<dbReference type="Proteomes" id="UP001217945">
    <property type="component" value="Unassembled WGS sequence"/>
</dbReference>
<keyword evidence="1" id="KW-0255">Endonuclease</keyword>
<proteinExistence type="predicted"/>
<accession>A0AAW6JK69</accession>
<dbReference type="RefSeq" id="WP_273774854.1">
    <property type="nucleotide sequence ID" value="NZ_JAQTKT010000002.1"/>
</dbReference>
<protein>
    <submittedName>
        <fullName evidence="1">AlwI family type II restriction endonuclease</fullName>
    </submittedName>
</protein>
<evidence type="ECO:0000313" key="1">
    <source>
        <dbReference type="EMBL" id="MDD1383388.1"/>
    </source>
</evidence>
<keyword evidence="1" id="KW-0540">Nuclease</keyword>
<dbReference type="GO" id="GO:0004519">
    <property type="term" value="F:endonuclease activity"/>
    <property type="evidence" value="ECO:0007669"/>
    <property type="project" value="UniProtKB-KW"/>
</dbReference>
<sequence length="588" mass="68484">MTRRRKPLAFNTTMRNPGRMANFVSILSDYENQILTSDLIFRIEAQFIRQKIYMPTKRVLGTYVPKKKEYMAEDQSDKAAEKVSDYYEEWSNSDPIKNPISLDKVIYLLKNTITSHKEAGYDFGWESRFQTHISFCNELGFTFIEKDKPVLISDTGKLLISQYKDGHPIENYDSDPEHTAFLNALAKYQTNNPWRKNTISVNFLYLFLSTVKYLDDKFNSKGISRKELPFFIVWPDNNYKQLAKFINKFREVEGRKPSPEVVYDYAMNILDENSSVKFGKATDIFKKQKSKDYKIEKLIRETPDDVMRKLRQSQTVSLRGAGYYLDINHFEDDKVEQIVTKYGINHEFNNDFLKYFQYMGSIDIKLEFNSDNVSEERKKQISDVRLQVVNDWAEKYSWDQLSKEIDIASRNRGESKDVILREIDKPTRLEFLASIIMKKSLKDARVIPHYKVDDAGIPYDTASGGSKKSIGTDIDVIENHVHALLEPTVAESRSFQVEHEIPSITHHIKQTLKQERNDGNEHKNHFAIFLAGRINGDVGFEVAVRKELSKGKVSIYPWETHDYVEKAKVAEKLTDYAIIRPYARMQSL</sequence>
<keyword evidence="1" id="KW-0378">Hydrolase</keyword>
<comment type="caution">
    <text evidence="1">The sequence shown here is derived from an EMBL/GenBank/DDBJ whole genome shotgun (WGS) entry which is preliminary data.</text>
</comment>
<reference evidence="1" key="1">
    <citation type="submission" date="2023-02" db="EMBL/GenBank/DDBJ databases">
        <title>Complete genome sequence of Limosilactobacillus reuteri SRCM217616 isolated from Bos taurus feces.</title>
        <authorList>
            <person name="Yang H.-G."/>
            <person name="Kim J.-W."/>
            <person name="Ha G.-S."/>
            <person name="Yang H.-J."/>
            <person name="Jeong D.-Y."/>
        </authorList>
    </citation>
    <scope>NUCLEOTIDE SEQUENCE</scope>
    <source>
        <strain evidence="1">SRCM217616</strain>
    </source>
</reference>
<gene>
    <name evidence="1" type="ORF">PSQ53_10815</name>
</gene>